<dbReference type="GO" id="GO:0006260">
    <property type="term" value="P:DNA replication"/>
    <property type="evidence" value="ECO:0007669"/>
    <property type="project" value="InterPro"/>
</dbReference>
<evidence type="ECO:0000313" key="4">
    <source>
        <dbReference type="EMBL" id="TWI77715.1"/>
    </source>
</evidence>
<keyword evidence="1 2" id="KW-0238">DNA-binding</keyword>
<evidence type="ECO:0000256" key="3">
    <source>
        <dbReference type="RuleBase" id="RU000524"/>
    </source>
</evidence>
<evidence type="ECO:0000313" key="6">
    <source>
        <dbReference type="Proteomes" id="UP000316167"/>
    </source>
</evidence>
<reference evidence="4 6" key="1">
    <citation type="journal article" date="2015" name="Stand. Genomic Sci.">
        <title>Genomic Encyclopedia of Bacterial and Archaeal Type Strains, Phase III: the genomes of soil and plant-associated and newly described type strains.</title>
        <authorList>
            <person name="Whitman W.B."/>
            <person name="Woyke T."/>
            <person name="Klenk H.P."/>
            <person name="Zhou Y."/>
            <person name="Lilburn T.G."/>
            <person name="Beck B.J."/>
            <person name="De Vos P."/>
            <person name="Vandamme P."/>
            <person name="Eisen J.A."/>
            <person name="Garrity G."/>
            <person name="Hugenholtz P."/>
            <person name="Kyrpides N.C."/>
        </authorList>
    </citation>
    <scope>NUCLEOTIDE SEQUENCE [LARGE SCALE GENOMIC DNA]</scope>
    <source>
        <strain evidence="4 6">CGMCC 1.7271</strain>
    </source>
</reference>
<dbReference type="GO" id="GO:0003697">
    <property type="term" value="F:single-stranded DNA binding"/>
    <property type="evidence" value="ECO:0007669"/>
    <property type="project" value="InterPro"/>
</dbReference>
<keyword evidence="6" id="KW-1185">Reference proteome</keyword>
<reference evidence="4" key="2">
    <citation type="submission" date="2019-07" db="EMBL/GenBank/DDBJ databases">
        <authorList>
            <person name="Whitman W."/>
            <person name="Huntemann M."/>
            <person name="Clum A."/>
            <person name="Pillay M."/>
            <person name="Palaniappan K."/>
            <person name="Varghese N."/>
            <person name="Mikhailova N."/>
            <person name="Stamatis D."/>
            <person name="Reddy T."/>
            <person name="Daum C."/>
            <person name="Shapiro N."/>
            <person name="Ivanova N."/>
            <person name="Kyrpides N."/>
            <person name="Woyke T."/>
        </authorList>
    </citation>
    <scope>NUCLEOTIDE SEQUENCE</scope>
    <source>
        <strain evidence="4">CGMCC 1.7271</strain>
    </source>
</reference>
<name>A0A562S8H5_9BACT</name>
<dbReference type="InterPro" id="IPR000424">
    <property type="entry name" value="Primosome_PriB/ssb"/>
</dbReference>
<accession>A0A562S8H5</accession>
<comment type="caution">
    <text evidence="4">The sequence shown here is derived from an EMBL/GenBank/DDBJ whole genome shotgun (WGS) entry which is preliminary data.</text>
</comment>
<evidence type="ECO:0000256" key="2">
    <source>
        <dbReference type="PIRNR" id="PIRNR002070"/>
    </source>
</evidence>
<dbReference type="OrthoDB" id="1265936at2"/>
<protein>
    <recommendedName>
        <fullName evidence="2 3">Single-stranded DNA-binding protein</fullName>
    </recommendedName>
</protein>
<dbReference type="Gene3D" id="2.40.50.140">
    <property type="entry name" value="Nucleic acid-binding proteins"/>
    <property type="match status" value="1"/>
</dbReference>
<dbReference type="InterPro" id="IPR011344">
    <property type="entry name" value="ssDNA-bd"/>
</dbReference>
<dbReference type="EMBL" id="VLLE01000009">
    <property type="protein sequence ID" value="TWI77715.1"/>
    <property type="molecule type" value="Genomic_DNA"/>
</dbReference>
<dbReference type="InterPro" id="IPR012340">
    <property type="entry name" value="NA-bd_OB-fold"/>
</dbReference>
<dbReference type="EMBL" id="VLLE01000002">
    <property type="protein sequence ID" value="TWI85902.1"/>
    <property type="molecule type" value="Genomic_DNA"/>
</dbReference>
<sequence length="132" mass="14091">MEIIGRITADATVSETKAGKKVVNFSIAINDTYKTKGSTEVQKFTTYVNCSYWINPGVSAYLTKGTLVECYGRIGANAWTNKEGEVKASLTFHVNTIKLHGRSTGGNTASAPVVPMNTAPAAVSEVAEDLPF</sequence>
<dbReference type="Proteomes" id="UP000316167">
    <property type="component" value="Unassembled WGS sequence"/>
</dbReference>
<dbReference type="SUPFAM" id="SSF50249">
    <property type="entry name" value="Nucleic acid-binding proteins"/>
    <property type="match status" value="1"/>
</dbReference>
<proteinExistence type="predicted"/>
<dbReference type="RefSeq" id="WP_144884992.1">
    <property type="nucleotide sequence ID" value="NZ_VLLE01000002.1"/>
</dbReference>
<dbReference type="CDD" id="cd04496">
    <property type="entry name" value="SSB_OBF"/>
    <property type="match status" value="1"/>
</dbReference>
<dbReference type="AlphaFoldDB" id="A0A562S8H5"/>
<dbReference type="NCBIfam" id="TIGR00621">
    <property type="entry name" value="ssb"/>
    <property type="match status" value="1"/>
</dbReference>
<gene>
    <name evidence="5" type="ORF">IQ13_1071</name>
    <name evidence="4" type="ORF">IQ13_4314</name>
</gene>
<evidence type="ECO:0000256" key="1">
    <source>
        <dbReference type="ARBA" id="ARBA00023125"/>
    </source>
</evidence>
<dbReference type="PROSITE" id="PS50935">
    <property type="entry name" value="SSB"/>
    <property type="match status" value="1"/>
</dbReference>
<dbReference type="Pfam" id="PF00436">
    <property type="entry name" value="SSB"/>
    <property type="match status" value="1"/>
</dbReference>
<organism evidence="4 6">
    <name type="scientific">Lacibacter cauensis</name>
    <dbReference type="NCBI Taxonomy" id="510947"/>
    <lineage>
        <taxon>Bacteria</taxon>
        <taxon>Pseudomonadati</taxon>
        <taxon>Bacteroidota</taxon>
        <taxon>Chitinophagia</taxon>
        <taxon>Chitinophagales</taxon>
        <taxon>Chitinophagaceae</taxon>
        <taxon>Lacibacter</taxon>
    </lineage>
</organism>
<dbReference type="PIRSF" id="PIRSF002070">
    <property type="entry name" value="SSB"/>
    <property type="match status" value="1"/>
</dbReference>
<evidence type="ECO:0000313" key="5">
    <source>
        <dbReference type="EMBL" id="TWI85902.1"/>
    </source>
</evidence>